<dbReference type="EMBL" id="LATL02000301">
    <property type="protein sequence ID" value="KMW70006.1"/>
    <property type="molecule type" value="Genomic_DNA"/>
</dbReference>
<sequence length="220" mass="25641">MISYKVIYKEIEMMTTELIACGLSVKQNFPSCESSAKDRYEVSYSGMQDISIALKNVRYQEIYDELDQNKNYNIKMIDGALIQFLYTYEKSQLISHRLAFFPSPYLEAFQNDPEIYELDEIYADIIAKNILPVPIRFDYDPQNFKEIDHPQCHLTLGQFKNCRIPVCSPITPRAFMSFILRSFYNTAFNKFTDKLTLLSEIFPETITGLEKKLLHISISS</sequence>
<comment type="caution">
    <text evidence="1">The sequence shown here is derived from an EMBL/GenBank/DDBJ whole genome shotgun (WGS) entry which is preliminary data.</text>
</comment>
<accession>A0A0J9EVB4</accession>
<evidence type="ECO:0008006" key="3">
    <source>
        <dbReference type="Google" id="ProtNLM"/>
    </source>
</evidence>
<protein>
    <recommendedName>
        <fullName evidence="3">DUF2290 domain-containing protein</fullName>
    </recommendedName>
</protein>
<dbReference type="PATRIC" id="fig|1637645.4.peg.5905"/>
<name>A0A0J9EVB4_9CYAN</name>
<evidence type="ECO:0000313" key="2">
    <source>
        <dbReference type="Proteomes" id="UP000033607"/>
    </source>
</evidence>
<dbReference type="OrthoDB" id="5190544at2"/>
<evidence type="ECO:0000313" key="1">
    <source>
        <dbReference type="EMBL" id="KMW70006.1"/>
    </source>
</evidence>
<reference evidence="1 2" key="1">
    <citation type="submission" date="2015-06" db="EMBL/GenBank/DDBJ databases">
        <title>Draft genome assembly of filamentous brackish cyanobacterium Limnoraphis robusta strain CS-951.</title>
        <authorList>
            <person name="Willis A."/>
            <person name="Parks M."/>
            <person name="Burford M.A."/>
        </authorList>
    </citation>
    <scope>NUCLEOTIDE SEQUENCE [LARGE SCALE GENOMIC DNA]</scope>
    <source>
        <strain evidence="1 2">CS-951</strain>
    </source>
</reference>
<proteinExistence type="predicted"/>
<dbReference type="Pfam" id="PF10053">
    <property type="entry name" value="DUF2290"/>
    <property type="match status" value="1"/>
</dbReference>
<organism evidence="1 2">
    <name type="scientific">Limnoraphis robusta CS-951</name>
    <dbReference type="NCBI Taxonomy" id="1637645"/>
    <lineage>
        <taxon>Bacteria</taxon>
        <taxon>Bacillati</taxon>
        <taxon>Cyanobacteriota</taxon>
        <taxon>Cyanophyceae</taxon>
        <taxon>Oscillatoriophycideae</taxon>
        <taxon>Oscillatoriales</taxon>
        <taxon>Sirenicapillariaceae</taxon>
        <taxon>Limnoraphis</taxon>
    </lineage>
</organism>
<dbReference type="AlphaFoldDB" id="A0A0J9EVB4"/>
<dbReference type="InterPro" id="IPR018742">
    <property type="entry name" value="DUF2290"/>
</dbReference>
<dbReference type="Proteomes" id="UP000033607">
    <property type="component" value="Unassembled WGS sequence"/>
</dbReference>
<gene>
    <name evidence="1" type="ORF">WN50_38635</name>
</gene>